<evidence type="ECO:0000313" key="3">
    <source>
        <dbReference type="Proteomes" id="UP001162891"/>
    </source>
</evidence>
<dbReference type="PROSITE" id="PS51664">
    <property type="entry name" value="YCAO"/>
    <property type="match status" value="1"/>
</dbReference>
<dbReference type="PANTHER" id="PTHR37809:SF1">
    <property type="entry name" value="RIBOSOMAL PROTEIN S12 METHYLTHIOTRANSFERASE ACCESSORY FACTOR YCAO"/>
    <property type="match status" value="1"/>
</dbReference>
<sequence>MGVTRVARLTGLDRTGVEVASAVRPAGHVLQVTNGKGATFEEAARGALLEAVELWAAEQPVPGPSGAVDALRAAAPDAEVVSLADLAPGADPSWDSLVVSWREAEALGGGRGARRALVPAVAVSCPPPGAPPLGPAVLSWSSNGMGAHPNRDAALLHALLEAIERDQLARALPEGFTETALAARLVDPASLAAVAPRTAAARAELVRRGFAVHLVDCGAKLEVAVAAALLVDPHGAPVPVAAGYACRLDRDAALAAALLEACQSRATEIHGAREDVLHGDRDAAAPLAALCAVIRPRRSARAMPSAQVPSPAAGLRRVLRHLDAAGLSRVVAADLPAPPGVHAVKVLVPGFLVSELLQ</sequence>
<dbReference type="Pfam" id="PF02624">
    <property type="entry name" value="YcaO"/>
    <property type="match status" value="1"/>
</dbReference>
<dbReference type="Proteomes" id="UP001162891">
    <property type="component" value="Chromosome"/>
</dbReference>
<evidence type="ECO:0000259" key="1">
    <source>
        <dbReference type="PROSITE" id="PS51664"/>
    </source>
</evidence>
<gene>
    <name evidence="2" type="ORF">AMOR_35430</name>
</gene>
<keyword evidence="3" id="KW-1185">Reference proteome</keyword>
<evidence type="ECO:0000313" key="2">
    <source>
        <dbReference type="EMBL" id="BDG04547.1"/>
    </source>
</evidence>
<dbReference type="InterPro" id="IPR003776">
    <property type="entry name" value="YcaO-like_dom"/>
</dbReference>
<dbReference type="EMBL" id="AP025591">
    <property type="protein sequence ID" value="BDG04547.1"/>
    <property type="molecule type" value="Genomic_DNA"/>
</dbReference>
<dbReference type="PANTHER" id="PTHR37809">
    <property type="entry name" value="RIBOSOMAL PROTEIN S12 METHYLTHIOTRANSFERASE ACCESSORY FACTOR YCAO"/>
    <property type="match status" value="1"/>
</dbReference>
<dbReference type="Gene3D" id="3.30.160.660">
    <property type="match status" value="1"/>
</dbReference>
<feature type="domain" description="YcaO" evidence="1">
    <location>
        <begin position="35"/>
        <end position="358"/>
    </location>
</feature>
<organism evidence="2 3">
    <name type="scientific">Anaeromyxobacter oryzae</name>
    <dbReference type="NCBI Taxonomy" id="2918170"/>
    <lineage>
        <taxon>Bacteria</taxon>
        <taxon>Pseudomonadati</taxon>
        <taxon>Myxococcota</taxon>
        <taxon>Myxococcia</taxon>
        <taxon>Myxococcales</taxon>
        <taxon>Cystobacterineae</taxon>
        <taxon>Anaeromyxobacteraceae</taxon>
        <taxon>Anaeromyxobacter</taxon>
    </lineage>
</organism>
<accession>A0ABM7WYN5</accession>
<name>A0ABM7WYN5_9BACT</name>
<dbReference type="NCBIfam" id="TIGR00702">
    <property type="entry name" value="YcaO-type kinase domain"/>
    <property type="match status" value="1"/>
</dbReference>
<protein>
    <recommendedName>
        <fullName evidence="1">YcaO domain-containing protein</fullName>
    </recommendedName>
</protein>
<reference evidence="3" key="1">
    <citation type="journal article" date="2022" name="Int. J. Syst. Evol. Microbiol.">
        <title>Anaeromyxobacter oryzae sp. nov., Anaeromyxobacter diazotrophicus sp. nov. and Anaeromyxobacter paludicola sp. nov., isolated from paddy soils.</title>
        <authorList>
            <person name="Itoh H."/>
            <person name="Xu Z."/>
            <person name="Mise K."/>
            <person name="Masuda Y."/>
            <person name="Ushijima N."/>
            <person name="Hayakawa C."/>
            <person name="Shiratori Y."/>
            <person name="Senoo K."/>
        </authorList>
    </citation>
    <scope>NUCLEOTIDE SEQUENCE [LARGE SCALE GENOMIC DNA]</scope>
    <source>
        <strain evidence="3">Red232</strain>
    </source>
</reference>
<proteinExistence type="predicted"/>